<dbReference type="PIRSF" id="PIRSF002741">
    <property type="entry name" value="MppA"/>
    <property type="match status" value="1"/>
</dbReference>
<dbReference type="InterPro" id="IPR030678">
    <property type="entry name" value="Peptide/Ni-bd"/>
</dbReference>
<sequence>MTSRTTLKQMFKVLLGAAVVASTLPFAGSAQAAPNDTVTIGFSLEPTNLDISGTAGAAIPQVLLNNVYEGLLRVQNDGKIVGALAKTYTTSADGKTFTFNLASAKFHDGSAVTAKDVVWSFNRVLDPASTAVLPEQKKQFASISTVKATNPSTVVITLKDRDNDFIFNLTQRGGIVLKTGTTDLATKANGTGPFKFKTWNRGSSITLVRNDSYYGAKPTIKTAVFRYITDATALSNAMLSGQIDIMSTVQAPELLGVFKAKKNLTVYSGSTNCEVTLGMNNARAPFNNKLVRQAVRQAINKKNLIKTAWSGYGLEIGSFVPPTDPWYEDLSTLYPYDVNKSKALLKSAGYANGLTINLDLPPIAYATNSGEFIAASLAKVGIKVNLKPIAWGEWIDRVFTKKDYDMTIVCHIESNDMAIYANPAYYFGYNSTTYQGLIKKAATAKTQEARVENLKKAARLLANDSVSDWLWLIPNLQVAKKTIGGIPLNTVGDAYTVDRITVG</sequence>
<dbReference type="GO" id="GO:0042597">
    <property type="term" value="C:periplasmic space"/>
    <property type="evidence" value="ECO:0007669"/>
    <property type="project" value="UniProtKB-ARBA"/>
</dbReference>
<dbReference type="InterPro" id="IPR039424">
    <property type="entry name" value="SBP_5"/>
</dbReference>
<protein>
    <submittedName>
        <fullName evidence="3">Unannotated protein</fullName>
    </submittedName>
</protein>
<dbReference type="AlphaFoldDB" id="A0A6J6VF85"/>
<dbReference type="PANTHER" id="PTHR30290:SF38">
    <property type="entry name" value="D,D-DIPEPTIDE-BINDING PERIPLASMIC PROTEIN DDPA-RELATED"/>
    <property type="match status" value="1"/>
</dbReference>
<organism evidence="3">
    <name type="scientific">freshwater metagenome</name>
    <dbReference type="NCBI Taxonomy" id="449393"/>
    <lineage>
        <taxon>unclassified sequences</taxon>
        <taxon>metagenomes</taxon>
        <taxon>ecological metagenomes</taxon>
    </lineage>
</organism>
<dbReference type="Gene3D" id="3.40.190.10">
    <property type="entry name" value="Periplasmic binding protein-like II"/>
    <property type="match status" value="1"/>
</dbReference>
<dbReference type="GO" id="GO:0043190">
    <property type="term" value="C:ATP-binding cassette (ABC) transporter complex"/>
    <property type="evidence" value="ECO:0007669"/>
    <property type="project" value="InterPro"/>
</dbReference>
<proteinExistence type="predicted"/>
<gene>
    <name evidence="3" type="ORF">UFOPK2872_01061</name>
</gene>
<dbReference type="EMBL" id="CAEZZM010000149">
    <property type="protein sequence ID" value="CAB4769187.1"/>
    <property type="molecule type" value="Genomic_DNA"/>
</dbReference>
<dbReference type="CDD" id="cd08494">
    <property type="entry name" value="PBP2_NikA_DppA_OppA_like_6"/>
    <property type="match status" value="1"/>
</dbReference>
<dbReference type="Pfam" id="PF00496">
    <property type="entry name" value="SBP_bac_5"/>
    <property type="match status" value="1"/>
</dbReference>
<evidence type="ECO:0000259" key="2">
    <source>
        <dbReference type="Pfam" id="PF00496"/>
    </source>
</evidence>
<keyword evidence="1" id="KW-0732">Signal</keyword>
<evidence type="ECO:0000313" key="3">
    <source>
        <dbReference type="EMBL" id="CAB4769187.1"/>
    </source>
</evidence>
<feature type="domain" description="Solute-binding protein family 5" evidence="2">
    <location>
        <begin position="79"/>
        <end position="412"/>
    </location>
</feature>
<reference evidence="3" key="1">
    <citation type="submission" date="2020-05" db="EMBL/GenBank/DDBJ databases">
        <authorList>
            <person name="Chiriac C."/>
            <person name="Salcher M."/>
            <person name="Ghai R."/>
            <person name="Kavagutti S V."/>
        </authorList>
    </citation>
    <scope>NUCLEOTIDE SEQUENCE</scope>
</reference>
<dbReference type="InterPro" id="IPR000914">
    <property type="entry name" value="SBP_5_dom"/>
</dbReference>
<dbReference type="Gene3D" id="3.10.105.10">
    <property type="entry name" value="Dipeptide-binding Protein, Domain 3"/>
    <property type="match status" value="1"/>
</dbReference>
<dbReference type="GO" id="GO:0015833">
    <property type="term" value="P:peptide transport"/>
    <property type="evidence" value="ECO:0007669"/>
    <property type="project" value="TreeGrafter"/>
</dbReference>
<accession>A0A6J6VF85</accession>
<dbReference type="PANTHER" id="PTHR30290">
    <property type="entry name" value="PERIPLASMIC BINDING COMPONENT OF ABC TRANSPORTER"/>
    <property type="match status" value="1"/>
</dbReference>
<dbReference type="GO" id="GO:1904680">
    <property type="term" value="F:peptide transmembrane transporter activity"/>
    <property type="evidence" value="ECO:0007669"/>
    <property type="project" value="TreeGrafter"/>
</dbReference>
<name>A0A6J6VF85_9ZZZZ</name>
<dbReference type="SUPFAM" id="SSF53850">
    <property type="entry name" value="Periplasmic binding protein-like II"/>
    <property type="match status" value="1"/>
</dbReference>
<evidence type="ECO:0000256" key="1">
    <source>
        <dbReference type="ARBA" id="ARBA00022729"/>
    </source>
</evidence>